<dbReference type="InterPro" id="IPR016024">
    <property type="entry name" value="ARM-type_fold"/>
</dbReference>
<feature type="domain" description="Importin subunit beta-1/Transportin-1-like TPR repeats" evidence="8">
    <location>
        <begin position="77"/>
        <end position="240"/>
    </location>
</feature>
<dbReference type="InterPro" id="IPR058584">
    <property type="entry name" value="IMB1_TNPO1-like_TPR"/>
</dbReference>
<dbReference type="InterPro" id="IPR000357">
    <property type="entry name" value="HEAT"/>
</dbReference>
<evidence type="ECO:0000256" key="3">
    <source>
        <dbReference type="ARBA" id="ARBA00022490"/>
    </source>
</evidence>
<dbReference type="PROSITE" id="PS50077">
    <property type="entry name" value="HEAT_REPEAT"/>
    <property type="match status" value="3"/>
</dbReference>
<dbReference type="Proteomes" id="UP000789508">
    <property type="component" value="Unassembled WGS sequence"/>
</dbReference>
<feature type="repeat" description="HEAT" evidence="7">
    <location>
        <begin position="17"/>
        <end position="55"/>
    </location>
</feature>
<feature type="non-terminal residue" evidence="9">
    <location>
        <position position="672"/>
    </location>
</feature>
<keyword evidence="10" id="KW-1185">Reference proteome</keyword>
<dbReference type="Gene3D" id="1.25.10.10">
    <property type="entry name" value="Leucine-rich Repeat Variant"/>
    <property type="match status" value="1"/>
</dbReference>
<feature type="repeat" description="HEAT" evidence="7">
    <location>
        <begin position="58"/>
        <end position="96"/>
    </location>
</feature>
<dbReference type="EMBL" id="CAJVPS010016502">
    <property type="protein sequence ID" value="CAG8690182.1"/>
    <property type="molecule type" value="Genomic_DNA"/>
</dbReference>
<accession>A0A9N9ETR1</accession>
<dbReference type="InterPro" id="IPR011989">
    <property type="entry name" value="ARM-like"/>
</dbReference>
<keyword evidence="4" id="KW-0677">Repeat</keyword>
<dbReference type="SUPFAM" id="SSF48371">
    <property type="entry name" value="ARM repeat"/>
    <property type="match status" value="1"/>
</dbReference>
<name>A0A9N9ETR1_9GLOM</name>
<keyword evidence="2" id="KW-0813">Transport</keyword>
<feature type="repeat" description="HEAT" evidence="7">
    <location>
        <begin position="498"/>
        <end position="536"/>
    </location>
</feature>
<evidence type="ECO:0000256" key="6">
    <source>
        <dbReference type="ARBA" id="ARBA00022990"/>
    </source>
</evidence>
<dbReference type="GO" id="GO:0005634">
    <property type="term" value="C:nucleus"/>
    <property type="evidence" value="ECO:0007669"/>
    <property type="project" value="UniProtKB-SubCell"/>
</dbReference>
<reference evidence="9" key="1">
    <citation type="submission" date="2021-06" db="EMBL/GenBank/DDBJ databases">
        <authorList>
            <person name="Kallberg Y."/>
            <person name="Tangrot J."/>
            <person name="Rosling A."/>
        </authorList>
    </citation>
    <scope>NUCLEOTIDE SEQUENCE</scope>
    <source>
        <strain evidence="9">FL130A</strain>
    </source>
</reference>
<organism evidence="9 10">
    <name type="scientific">Ambispora leptoticha</name>
    <dbReference type="NCBI Taxonomy" id="144679"/>
    <lineage>
        <taxon>Eukaryota</taxon>
        <taxon>Fungi</taxon>
        <taxon>Fungi incertae sedis</taxon>
        <taxon>Mucoromycota</taxon>
        <taxon>Glomeromycotina</taxon>
        <taxon>Glomeromycetes</taxon>
        <taxon>Archaeosporales</taxon>
        <taxon>Ambisporaceae</taxon>
        <taxon>Ambispora</taxon>
    </lineage>
</organism>
<comment type="subcellular location">
    <subcellularLocation>
        <location evidence="1">Cytoplasm</location>
    </subcellularLocation>
</comment>
<dbReference type="GO" id="GO:0006606">
    <property type="term" value="P:protein import into nucleus"/>
    <property type="evidence" value="ECO:0007669"/>
    <property type="project" value="InterPro"/>
</dbReference>
<evidence type="ECO:0000313" key="9">
    <source>
        <dbReference type="EMBL" id="CAG8690182.1"/>
    </source>
</evidence>
<comment type="caution">
    <text evidence="9">The sequence shown here is derived from an EMBL/GenBank/DDBJ whole genome shotgun (WGS) entry which is preliminary data.</text>
</comment>
<dbReference type="OrthoDB" id="7862313at2759"/>
<dbReference type="InterPro" id="IPR040122">
    <property type="entry name" value="Importin_beta"/>
</dbReference>
<evidence type="ECO:0000256" key="1">
    <source>
        <dbReference type="ARBA" id="ARBA00004496"/>
    </source>
</evidence>
<evidence type="ECO:0000256" key="5">
    <source>
        <dbReference type="ARBA" id="ARBA00022927"/>
    </source>
</evidence>
<keyword evidence="3" id="KW-0963">Cytoplasm</keyword>
<evidence type="ECO:0000256" key="2">
    <source>
        <dbReference type="ARBA" id="ARBA00022448"/>
    </source>
</evidence>
<keyword evidence="6" id="KW-0007">Acetylation</keyword>
<dbReference type="PANTHER" id="PTHR10527">
    <property type="entry name" value="IMPORTIN BETA"/>
    <property type="match status" value="1"/>
</dbReference>
<evidence type="ECO:0000313" key="10">
    <source>
        <dbReference type="Proteomes" id="UP000789508"/>
    </source>
</evidence>
<evidence type="ECO:0000256" key="4">
    <source>
        <dbReference type="ARBA" id="ARBA00022737"/>
    </source>
</evidence>
<keyword evidence="5" id="KW-0653">Protein transport</keyword>
<evidence type="ECO:0000259" key="8">
    <source>
        <dbReference type="Pfam" id="PF25574"/>
    </source>
</evidence>
<sequence length="672" mass="74507">VLIEGCADYIRPKFNDLLLIVSAGLQDPETIVRRSACLALGSFAEQLDEEVAANHATLLPLVFNLINDPSPDIPKHACNALDAILEGLGDEIVQYLPLLMEKLLIILDQGADEVKATVTAAIGSAAHAAGEEFKPYFDEVIKRLYVLMTIDRGTEGLLLRGVATDTVGAVAEAVGKEVFKTHVHEIMRMAIDGMQLDSAQIRECSYCLFAVIARVFKDEFAPYLEVVMPQLIKSCQIEEKDLFSINENQLEEEAEDGEDVDEDDFAVNSAVVDEKEIAADAIGEIFQHTRAHFLPYVEQCVVELKKLSNHYSEGVRKAVTCSLFNFISTFYSMSDPAEWQAGLPLKVPIHDNVTHMIKAVMPDILTMWEDEESRMVVVQICQELTESLKICGPAIIAEYVDQIANQCLLILQKKALCQQDQEDEEGILDEDEAAEHDALLISACSDLVAAMALALGPDFVQYFKKRSKPVSDRSMAIGCLGECVLGLKSAVTEFTEQLLTLFMKALADEDDEVRSNAAYSIGLLCQHTTVNITPQYNNILAALHPLFVKKSTTNVTDNACGAVCRMMLVHPEAIPIDQVLPVLIQTLPLKKDYQENEPVYQCIFQLFRANNNIVLNHITDLLNVFAQVLSPPEDQLLESTRNELIELIRALHHQFPDIVNRSPLAPLIQAQA</sequence>
<gene>
    <name evidence="9" type="ORF">ALEPTO_LOCUS11176</name>
</gene>
<proteinExistence type="predicted"/>
<protein>
    <submittedName>
        <fullName evidence="9">1184_t:CDS:1</fullName>
    </submittedName>
</protein>
<dbReference type="InterPro" id="IPR021133">
    <property type="entry name" value="HEAT_type_2"/>
</dbReference>
<dbReference type="Pfam" id="PF02985">
    <property type="entry name" value="HEAT"/>
    <property type="match status" value="1"/>
</dbReference>
<dbReference type="AlphaFoldDB" id="A0A9N9ETR1"/>
<dbReference type="Pfam" id="PF25574">
    <property type="entry name" value="TPR_IMB1"/>
    <property type="match status" value="1"/>
</dbReference>
<dbReference type="GO" id="GO:0005737">
    <property type="term" value="C:cytoplasm"/>
    <property type="evidence" value="ECO:0007669"/>
    <property type="project" value="UniProtKB-SubCell"/>
</dbReference>
<evidence type="ECO:0000256" key="7">
    <source>
        <dbReference type="PROSITE-ProRule" id="PRU00103"/>
    </source>
</evidence>